<dbReference type="Gene3D" id="2.130.10.10">
    <property type="entry name" value="YVTN repeat-like/Quinoprotein amine dehydrogenase"/>
    <property type="match status" value="1"/>
</dbReference>
<evidence type="ECO:0000256" key="2">
    <source>
        <dbReference type="ARBA" id="ARBA00022737"/>
    </source>
</evidence>
<sequence length="186" mass="19844">MEQFPVFSTRRVHRHYVDCAAFVGDCILSKSNDERLVLWRPGSAAPTVDRGGLPGGGGATPDLSSAKDNYWALREYKLDDGDLIWFLRFGLDAAAEVVAVGTIRGTVELFAVDGGGDDGTGGACNAKAYETLDARGCENVVRQCAFSPDRSTLVAVTDTSTLFRWNEVPAGGGVRKRKGKGKAITA</sequence>
<proteinExistence type="predicted"/>
<evidence type="ECO:0000256" key="1">
    <source>
        <dbReference type="ARBA" id="ARBA00022574"/>
    </source>
</evidence>
<dbReference type="SUPFAM" id="SSF50978">
    <property type="entry name" value="WD40 repeat-like"/>
    <property type="match status" value="1"/>
</dbReference>
<accession>A0A1X6PHJ5</accession>
<keyword evidence="3" id="KW-0805">Transcription regulation</keyword>
<evidence type="ECO:0008006" key="7">
    <source>
        <dbReference type="Google" id="ProtNLM"/>
    </source>
</evidence>
<reference evidence="5 6" key="1">
    <citation type="submission" date="2017-03" db="EMBL/GenBank/DDBJ databases">
        <title>WGS assembly of Porphyra umbilicalis.</title>
        <authorList>
            <person name="Brawley S.H."/>
            <person name="Blouin N.A."/>
            <person name="Ficko-Blean E."/>
            <person name="Wheeler G.L."/>
            <person name="Lohr M."/>
            <person name="Goodson H.V."/>
            <person name="Jenkins J.W."/>
            <person name="Blaby-Haas C.E."/>
            <person name="Helliwell K.E."/>
            <person name="Chan C."/>
            <person name="Marriage T."/>
            <person name="Bhattacharya D."/>
            <person name="Klein A.S."/>
            <person name="Badis Y."/>
            <person name="Brodie J."/>
            <person name="Cao Y."/>
            <person name="Collen J."/>
            <person name="Dittami S.M."/>
            <person name="Gachon C.M."/>
            <person name="Green B.R."/>
            <person name="Karpowicz S."/>
            <person name="Kim J.W."/>
            <person name="Kudahl U."/>
            <person name="Lin S."/>
            <person name="Michel G."/>
            <person name="Mittag M."/>
            <person name="Olson B.J."/>
            <person name="Pangilinan J."/>
            <person name="Peng Y."/>
            <person name="Qiu H."/>
            <person name="Shu S."/>
            <person name="Singer J.T."/>
            <person name="Smith A.G."/>
            <person name="Sprecher B.N."/>
            <person name="Wagner V."/>
            <person name="Wang W."/>
            <person name="Wang Z.-Y."/>
            <person name="Yan J."/>
            <person name="Yarish C."/>
            <person name="Zoeuner-Riek S."/>
            <person name="Zhuang Y."/>
            <person name="Zou Y."/>
            <person name="Lindquist E.A."/>
            <person name="Grimwood J."/>
            <person name="Barry K."/>
            <person name="Rokhsar D.S."/>
            <person name="Schmutz J."/>
            <person name="Stiller J.W."/>
            <person name="Grossman A.R."/>
            <person name="Prochnik S.E."/>
        </authorList>
    </citation>
    <scope>NUCLEOTIDE SEQUENCE [LARGE SCALE GENOMIC DNA]</scope>
    <source>
        <strain evidence="5">4086291</strain>
    </source>
</reference>
<evidence type="ECO:0000313" key="5">
    <source>
        <dbReference type="EMBL" id="OSX80133.1"/>
    </source>
</evidence>
<dbReference type="AlphaFoldDB" id="A0A1X6PHJ5"/>
<dbReference type="InterPro" id="IPR051243">
    <property type="entry name" value="PcG_WD-repeat"/>
</dbReference>
<dbReference type="InterPro" id="IPR015943">
    <property type="entry name" value="WD40/YVTN_repeat-like_dom_sf"/>
</dbReference>
<protein>
    <recommendedName>
        <fullName evidence="7">Anaphase-promoting complex subunit 4 WD40 domain-containing protein</fullName>
    </recommendedName>
</protein>
<keyword evidence="2" id="KW-0677">Repeat</keyword>
<keyword evidence="1" id="KW-0853">WD repeat</keyword>
<organism evidence="5 6">
    <name type="scientific">Porphyra umbilicalis</name>
    <name type="common">Purple laver</name>
    <name type="synonym">Red alga</name>
    <dbReference type="NCBI Taxonomy" id="2786"/>
    <lineage>
        <taxon>Eukaryota</taxon>
        <taxon>Rhodophyta</taxon>
        <taxon>Bangiophyceae</taxon>
        <taxon>Bangiales</taxon>
        <taxon>Bangiaceae</taxon>
        <taxon>Porphyra</taxon>
    </lineage>
</organism>
<dbReference type="OrthoDB" id="7318948at2759"/>
<dbReference type="InterPro" id="IPR036322">
    <property type="entry name" value="WD40_repeat_dom_sf"/>
</dbReference>
<keyword evidence="4" id="KW-0804">Transcription</keyword>
<dbReference type="Proteomes" id="UP000218209">
    <property type="component" value="Unassembled WGS sequence"/>
</dbReference>
<gene>
    <name evidence="5" type="ORF">BU14_0058s0044</name>
</gene>
<dbReference type="EMBL" id="KV918780">
    <property type="protein sequence ID" value="OSX80133.1"/>
    <property type="molecule type" value="Genomic_DNA"/>
</dbReference>
<evidence type="ECO:0000256" key="4">
    <source>
        <dbReference type="ARBA" id="ARBA00023163"/>
    </source>
</evidence>
<keyword evidence="6" id="KW-1185">Reference proteome</keyword>
<evidence type="ECO:0000313" key="6">
    <source>
        <dbReference type="Proteomes" id="UP000218209"/>
    </source>
</evidence>
<dbReference type="PANTHER" id="PTHR10253">
    <property type="entry name" value="POLYCOMB PROTEIN"/>
    <property type="match status" value="1"/>
</dbReference>
<evidence type="ECO:0000256" key="3">
    <source>
        <dbReference type="ARBA" id="ARBA00023015"/>
    </source>
</evidence>
<name>A0A1X6PHJ5_PORUM</name>